<name>A0A9X2VRM3_9PSEU</name>
<keyword evidence="4" id="KW-1185">Reference proteome</keyword>
<dbReference type="GO" id="GO:0016787">
    <property type="term" value="F:hydrolase activity"/>
    <property type="evidence" value="ECO:0007669"/>
    <property type="project" value="UniProtKB-KW"/>
</dbReference>
<dbReference type="PANTHER" id="PTHR43784">
    <property type="entry name" value="GDSL-LIKE LIPASE/ACYLHYDROLASE, PUTATIVE (AFU_ORTHOLOGUE AFUA_2G00820)-RELATED"/>
    <property type="match status" value="1"/>
</dbReference>
<dbReference type="AlphaFoldDB" id="A0A9X2VRM3"/>
<evidence type="ECO:0000259" key="2">
    <source>
        <dbReference type="Pfam" id="PF13472"/>
    </source>
</evidence>
<dbReference type="PANTHER" id="PTHR43784:SF2">
    <property type="entry name" value="GDSL-LIKE LIPASE_ACYLHYDROLASE, PUTATIVE (AFU_ORTHOLOGUE AFUA_2G00820)-RELATED"/>
    <property type="match status" value="1"/>
</dbReference>
<feature type="chain" id="PRO_5040809143" evidence="1">
    <location>
        <begin position="25"/>
        <end position="406"/>
    </location>
</feature>
<evidence type="ECO:0000313" key="4">
    <source>
        <dbReference type="Proteomes" id="UP001141259"/>
    </source>
</evidence>
<accession>A0A9X2VRM3</accession>
<dbReference type="InterPro" id="IPR036514">
    <property type="entry name" value="SGNH_hydro_sf"/>
</dbReference>
<dbReference type="SUPFAM" id="SSF52266">
    <property type="entry name" value="SGNH hydrolase"/>
    <property type="match status" value="1"/>
</dbReference>
<dbReference type="EMBL" id="JANYMP010000018">
    <property type="protein sequence ID" value="MCS7481460.1"/>
    <property type="molecule type" value="Genomic_DNA"/>
</dbReference>
<evidence type="ECO:0000313" key="3">
    <source>
        <dbReference type="EMBL" id="MCS7481460.1"/>
    </source>
</evidence>
<dbReference type="Proteomes" id="UP001141259">
    <property type="component" value="Unassembled WGS sequence"/>
</dbReference>
<gene>
    <name evidence="3" type="ORF">NZH93_31785</name>
</gene>
<feature type="domain" description="SGNH hydrolase-type esterase" evidence="2">
    <location>
        <begin position="204"/>
        <end position="395"/>
    </location>
</feature>
<keyword evidence="3" id="KW-0378">Hydrolase</keyword>
<dbReference type="Pfam" id="PF13472">
    <property type="entry name" value="Lipase_GDSL_2"/>
    <property type="match status" value="1"/>
</dbReference>
<dbReference type="InterPro" id="IPR053140">
    <property type="entry name" value="GDSL_Rv0518-like"/>
</dbReference>
<proteinExistence type="predicted"/>
<dbReference type="Gene3D" id="3.40.50.1110">
    <property type="entry name" value="SGNH hydrolase"/>
    <property type="match status" value="1"/>
</dbReference>
<keyword evidence="1" id="KW-0732">Signal</keyword>
<dbReference type="CDD" id="cd01830">
    <property type="entry name" value="XynE_like"/>
    <property type="match status" value="1"/>
</dbReference>
<feature type="signal peptide" evidence="1">
    <location>
        <begin position="1"/>
        <end position="24"/>
    </location>
</feature>
<dbReference type="RefSeq" id="WP_259626949.1">
    <property type="nucleotide sequence ID" value="NZ_JANYMP010000018.1"/>
</dbReference>
<evidence type="ECO:0000256" key="1">
    <source>
        <dbReference type="SAM" id="SignalP"/>
    </source>
</evidence>
<protein>
    <submittedName>
        <fullName evidence="3">SGNH/GDSL hydrolase family protein</fullName>
    </submittedName>
</protein>
<dbReference type="InterPro" id="IPR013830">
    <property type="entry name" value="SGNH_hydro"/>
</dbReference>
<organism evidence="3 4">
    <name type="scientific">Umezawaea endophytica</name>
    <dbReference type="NCBI Taxonomy" id="1654476"/>
    <lineage>
        <taxon>Bacteria</taxon>
        <taxon>Bacillati</taxon>
        <taxon>Actinomycetota</taxon>
        <taxon>Actinomycetes</taxon>
        <taxon>Pseudonocardiales</taxon>
        <taxon>Pseudonocardiaceae</taxon>
        <taxon>Umezawaea</taxon>
    </lineage>
</organism>
<sequence>MKRTMVALAAATSLLISAPAVASAAGPGWAGGWAASAQPPTAGFEPNWSLAGFSDQSVRQVVRLTAGGPLIRIRLSTVHSGPVSLAGATIARTAEGGAVRPGSLRRLTFGHRAGVEIPAGREIASDAAALPVGPLDEVTVTLHFARPTGPTTFHEGAAATSFRAAGDHLSDPSGAAFTETTHSWYFLTGVDVLDTSPRRDTVVAFGDSITDGAGSTVDADNRYPDELAERLHGRFGVLNEGIGGNRVLSDSPCFGEAATKRFARDVLSRPDVRSVIVLEGINDIIASDIEFECFVPNPEVTAADLIAGHRSLLRQAHARGVRVIGATVTPVKGFAAYSERIEAVRTELNTWIRTSGEYDAVADFDRALADPADPRALLAAYDSGDHVHPNDAGYHAMAAAVDLRAL</sequence>
<reference evidence="3" key="1">
    <citation type="submission" date="2022-08" db="EMBL/GenBank/DDBJ databases">
        <authorList>
            <person name="Tistechok S."/>
            <person name="Samborskyy M."/>
            <person name="Roman I."/>
        </authorList>
    </citation>
    <scope>NUCLEOTIDE SEQUENCE</scope>
    <source>
        <strain evidence="3">DSM 103496</strain>
    </source>
</reference>
<comment type="caution">
    <text evidence="3">The sequence shown here is derived from an EMBL/GenBank/DDBJ whole genome shotgun (WGS) entry which is preliminary data.</text>
</comment>